<organism evidence="4 5">
    <name type="scientific">bacterium (Candidatus Blackallbacteria) CG17_big_fil_post_rev_8_21_14_2_50_48_46</name>
    <dbReference type="NCBI Taxonomy" id="2014261"/>
    <lineage>
        <taxon>Bacteria</taxon>
        <taxon>Candidatus Blackallbacteria</taxon>
    </lineage>
</organism>
<dbReference type="CDD" id="cd04496">
    <property type="entry name" value="SSB_OBF"/>
    <property type="match status" value="1"/>
</dbReference>
<dbReference type="PANTHER" id="PTHR10302">
    <property type="entry name" value="SINGLE-STRANDED DNA-BINDING PROTEIN"/>
    <property type="match status" value="1"/>
</dbReference>
<comment type="caution">
    <text evidence="2">Lacks conserved residue(s) required for the propagation of feature annotation.</text>
</comment>
<keyword evidence="1 2" id="KW-0238">DNA-binding</keyword>
<evidence type="ECO:0000256" key="2">
    <source>
        <dbReference type="HAMAP-Rule" id="MF_00984"/>
    </source>
</evidence>
<dbReference type="InterPro" id="IPR000424">
    <property type="entry name" value="Primosome_PriB/ssb"/>
</dbReference>
<dbReference type="PANTHER" id="PTHR10302:SF0">
    <property type="entry name" value="SINGLE-STRANDED DNA-BINDING PROTEIN, MITOCHONDRIAL"/>
    <property type="match status" value="1"/>
</dbReference>
<reference evidence="4 5" key="1">
    <citation type="submission" date="2017-09" db="EMBL/GenBank/DDBJ databases">
        <title>Depth-based differentiation of microbial function through sediment-hosted aquifers and enrichment of novel symbionts in the deep terrestrial subsurface.</title>
        <authorList>
            <person name="Probst A.J."/>
            <person name="Ladd B."/>
            <person name="Jarett J.K."/>
            <person name="Geller-Mcgrath D.E."/>
            <person name="Sieber C.M."/>
            <person name="Emerson J.B."/>
            <person name="Anantharaman K."/>
            <person name="Thomas B.C."/>
            <person name="Malmstrom R."/>
            <person name="Stieglmeier M."/>
            <person name="Klingl A."/>
            <person name="Woyke T."/>
            <person name="Ryan C.M."/>
            <person name="Banfield J.F."/>
        </authorList>
    </citation>
    <scope>NUCLEOTIDE SEQUENCE [LARGE SCALE GENOMIC DNA]</scope>
    <source>
        <strain evidence="4">CG17_big_fil_post_rev_8_21_14_2_50_48_46</strain>
    </source>
</reference>
<gene>
    <name evidence="4" type="ORF">COW36_02665</name>
</gene>
<name>A0A2M7GA63_9BACT</name>
<dbReference type="AlphaFoldDB" id="A0A2M7GA63"/>
<dbReference type="GO" id="GO:0003697">
    <property type="term" value="F:single-stranded DNA binding"/>
    <property type="evidence" value="ECO:0007669"/>
    <property type="project" value="UniProtKB-UniRule"/>
</dbReference>
<dbReference type="HAMAP" id="MF_00984">
    <property type="entry name" value="SSB"/>
    <property type="match status" value="1"/>
</dbReference>
<dbReference type="Gene3D" id="2.40.50.140">
    <property type="entry name" value="Nucleic acid-binding proteins"/>
    <property type="match status" value="1"/>
</dbReference>
<dbReference type="NCBIfam" id="TIGR00621">
    <property type="entry name" value="ssb"/>
    <property type="match status" value="1"/>
</dbReference>
<dbReference type="SUPFAM" id="SSF50249">
    <property type="entry name" value="Nucleic acid-binding proteins"/>
    <property type="match status" value="1"/>
</dbReference>
<evidence type="ECO:0000256" key="1">
    <source>
        <dbReference type="ARBA" id="ARBA00023125"/>
    </source>
</evidence>
<dbReference type="Proteomes" id="UP000231019">
    <property type="component" value="Unassembled WGS sequence"/>
</dbReference>
<dbReference type="Pfam" id="PF00436">
    <property type="entry name" value="SSB"/>
    <property type="match status" value="1"/>
</dbReference>
<dbReference type="GO" id="GO:0009295">
    <property type="term" value="C:nucleoid"/>
    <property type="evidence" value="ECO:0007669"/>
    <property type="project" value="TreeGrafter"/>
</dbReference>
<dbReference type="PROSITE" id="PS50935">
    <property type="entry name" value="SSB"/>
    <property type="match status" value="1"/>
</dbReference>
<sequence>MENLHPRTNSINTVILVGRAGRNPEIKYFESGKTLATFSLAVDRPKSSPDGESQTDWFKIELWGRQAEIAYEYVKKGSLVGIRGRIEFRLPPEGGTPEMVIHNISLRLLGSKHDLAPPKSEDLPF</sequence>
<dbReference type="InterPro" id="IPR011344">
    <property type="entry name" value="ssDNA-bd"/>
</dbReference>
<accession>A0A2M7GA63</accession>
<evidence type="ECO:0000313" key="4">
    <source>
        <dbReference type="EMBL" id="PIW19031.1"/>
    </source>
</evidence>
<evidence type="ECO:0000313" key="5">
    <source>
        <dbReference type="Proteomes" id="UP000231019"/>
    </source>
</evidence>
<proteinExistence type="inferred from homology"/>
<evidence type="ECO:0000256" key="3">
    <source>
        <dbReference type="RuleBase" id="RU000524"/>
    </source>
</evidence>
<comment type="caution">
    <text evidence="4">The sequence shown here is derived from an EMBL/GenBank/DDBJ whole genome shotgun (WGS) entry which is preliminary data.</text>
</comment>
<dbReference type="EMBL" id="PFFQ01000006">
    <property type="protein sequence ID" value="PIW19031.1"/>
    <property type="molecule type" value="Genomic_DNA"/>
</dbReference>
<protein>
    <recommendedName>
        <fullName evidence="2 3">Single-stranded DNA-binding protein</fullName>
        <shortName evidence="2">SSB</shortName>
    </recommendedName>
</protein>
<dbReference type="InterPro" id="IPR012340">
    <property type="entry name" value="NA-bd_OB-fold"/>
</dbReference>
<comment type="subunit">
    <text evidence="2">Homotetramer.</text>
</comment>
<dbReference type="GO" id="GO:0006260">
    <property type="term" value="P:DNA replication"/>
    <property type="evidence" value="ECO:0007669"/>
    <property type="project" value="InterPro"/>
</dbReference>